<dbReference type="GO" id="GO:0004791">
    <property type="term" value="F:thioredoxin-disulfide reductase (NADPH) activity"/>
    <property type="evidence" value="ECO:0007669"/>
    <property type="project" value="UniProtKB-EC"/>
</dbReference>
<evidence type="ECO:0000313" key="6">
    <source>
        <dbReference type="Proteomes" id="UP001143463"/>
    </source>
</evidence>
<comment type="catalytic activity">
    <reaction evidence="3">
        <text>[thioredoxin]-dithiol + NADP(+) = [thioredoxin]-disulfide + NADPH + H(+)</text>
        <dbReference type="Rhea" id="RHEA:20345"/>
        <dbReference type="Rhea" id="RHEA-COMP:10698"/>
        <dbReference type="Rhea" id="RHEA-COMP:10700"/>
        <dbReference type="ChEBI" id="CHEBI:15378"/>
        <dbReference type="ChEBI" id="CHEBI:29950"/>
        <dbReference type="ChEBI" id="CHEBI:50058"/>
        <dbReference type="ChEBI" id="CHEBI:57783"/>
        <dbReference type="ChEBI" id="CHEBI:58349"/>
        <dbReference type="EC" id="1.8.1.9"/>
    </reaction>
</comment>
<evidence type="ECO:0000313" key="5">
    <source>
        <dbReference type="EMBL" id="GLL14093.1"/>
    </source>
</evidence>
<dbReference type="Pfam" id="PF07992">
    <property type="entry name" value="Pyr_redox_2"/>
    <property type="match status" value="1"/>
</dbReference>
<keyword evidence="2" id="KW-0560">Oxidoreductase</keyword>
<keyword evidence="6" id="KW-1185">Reference proteome</keyword>
<reference evidence="5" key="2">
    <citation type="submission" date="2023-01" db="EMBL/GenBank/DDBJ databases">
        <authorList>
            <person name="Sun Q."/>
            <person name="Evtushenko L."/>
        </authorList>
    </citation>
    <scope>NUCLEOTIDE SEQUENCE</scope>
    <source>
        <strain evidence="5">VKM Ac-1069</strain>
    </source>
</reference>
<dbReference type="RefSeq" id="WP_037050878.1">
    <property type="nucleotide sequence ID" value="NZ_BAAAUZ010000024.1"/>
</dbReference>
<evidence type="ECO:0000256" key="2">
    <source>
        <dbReference type="ARBA" id="ARBA00023002"/>
    </source>
</evidence>
<gene>
    <name evidence="5" type="ORF">GCM10017577_52390</name>
</gene>
<reference evidence="5" key="1">
    <citation type="journal article" date="2014" name="Int. J. Syst. Evol. Microbiol.">
        <title>Complete genome sequence of Corynebacterium casei LMG S-19264T (=DSM 44701T), isolated from a smear-ripened cheese.</title>
        <authorList>
            <consortium name="US DOE Joint Genome Institute (JGI-PGF)"/>
            <person name="Walter F."/>
            <person name="Albersmeier A."/>
            <person name="Kalinowski J."/>
            <person name="Ruckert C."/>
        </authorList>
    </citation>
    <scope>NUCLEOTIDE SEQUENCE</scope>
    <source>
        <strain evidence="5">VKM Ac-1069</strain>
    </source>
</reference>
<dbReference type="InterPro" id="IPR023753">
    <property type="entry name" value="FAD/NAD-binding_dom"/>
</dbReference>
<name>A0A9W6L6D7_9PSEU</name>
<organism evidence="5 6">
    <name type="scientific">Pseudonocardia halophobica</name>
    <dbReference type="NCBI Taxonomy" id="29401"/>
    <lineage>
        <taxon>Bacteria</taxon>
        <taxon>Bacillati</taxon>
        <taxon>Actinomycetota</taxon>
        <taxon>Actinomycetes</taxon>
        <taxon>Pseudonocardiales</taxon>
        <taxon>Pseudonocardiaceae</taxon>
        <taxon>Pseudonocardia</taxon>
    </lineage>
</organism>
<dbReference type="InterPro" id="IPR036188">
    <property type="entry name" value="FAD/NAD-bd_sf"/>
</dbReference>
<dbReference type="PRINTS" id="PR00368">
    <property type="entry name" value="FADPNR"/>
</dbReference>
<evidence type="ECO:0000256" key="1">
    <source>
        <dbReference type="ARBA" id="ARBA00022630"/>
    </source>
</evidence>
<dbReference type="AlphaFoldDB" id="A0A9W6L6D7"/>
<protein>
    <submittedName>
        <fullName evidence="5">Thioredoxin reductase</fullName>
    </submittedName>
</protein>
<dbReference type="InterPro" id="IPR050097">
    <property type="entry name" value="Ferredoxin-NADP_redctase_2"/>
</dbReference>
<accession>A0A9W6L6D7</accession>
<dbReference type="Gene3D" id="3.50.50.60">
    <property type="entry name" value="FAD/NAD(P)-binding domain"/>
    <property type="match status" value="2"/>
</dbReference>
<dbReference type="PANTHER" id="PTHR48105">
    <property type="entry name" value="THIOREDOXIN REDUCTASE 1-RELATED-RELATED"/>
    <property type="match status" value="1"/>
</dbReference>
<evidence type="ECO:0000256" key="3">
    <source>
        <dbReference type="ARBA" id="ARBA00048132"/>
    </source>
</evidence>
<proteinExistence type="predicted"/>
<feature type="domain" description="FAD/NAD(P)-binding" evidence="4">
    <location>
        <begin position="8"/>
        <end position="230"/>
    </location>
</feature>
<comment type="caution">
    <text evidence="5">The sequence shown here is derived from an EMBL/GenBank/DDBJ whole genome shotgun (WGS) entry which is preliminary data.</text>
</comment>
<evidence type="ECO:0000259" key="4">
    <source>
        <dbReference type="Pfam" id="PF07992"/>
    </source>
</evidence>
<dbReference type="EMBL" id="BSFQ01000028">
    <property type="protein sequence ID" value="GLL14093.1"/>
    <property type="molecule type" value="Genomic_DNA"/>
</dbReference>
<dbReference type="PRINTS" id="PR00469">
    <property type="entry name" value="PNDRDTASEII"/>
</dbReference>
<sequence length="267" mass="26852">MSGDPSWDLAVVGAGIAGLTAARTAAERGLRVCAWDALSPGGRLVNIGEVVGYPGVKTTGPDLMSALLEEAMGAGVEIAYGEVTALSPGFTLATGEGDATARAVVVATGLTDGRLDVPGDWTGRGVATCATCDGPLYAGQPVVVVGDDEWAAHEARELTAFASQVTVVAPGEPRWSAAPDGIEVRRGRVRAVLGEDRVSGLALADGTELEAGGVFVYTGAEPRTELVSDTPGLFAAGDVAGTAPYLVAAAADGLRAGLAAVDFLEDT</sequence>
<dbReference type="SUPFAM" id="SSF51905">
    <property type="entry name" value="FAD/NAD(P)-binding domain"/>
    <property type="match status" value="1"/>
</dbReference>
<keyword evidence="1" id="KW-0285">Flavoprotein</keyword>
<dbReference type="Proteomes" id="UP001143463">
    <property type="component" value="Unassembled WGS sequence"/>
</dbReference>